<dbReference type="PANTHER" id="PTHR39394">
    <property type="entry name" value="YALI0E31793P"/>
    <property type="match status" value="1"/>
</dbReference>
<dbReference type="EMBL" id="LT598485">
    <property type="protein sequence ID" value="SCW00451.1"/>
    <property type="molecule type" value="Genomic_DNA"/>
</dbReference>
<dbReference type="AlphaFoldDB" id="A0A1G4M9E5"/>
<gene>
    <name evidence="2" type="ORF">LAFE_0C04478G</name>
</gene>
<evidence type="ECO:0000313" key="2">
    <source>
        <dbReference type="EMBL" id="SCW00451.1"/>
    </source>
</evidence>
<dbReference type="InterPro" id="IPR018961">
    <property type="entry name" value="DnaJ_homolog_subfam-C_membr-28"/>
</dbReference>
<accession>A0A1G4M9E5</accession>
<organism evidence="2 3">
    <name type="scientific">Lachancea fermentati</name>
    <name type="common">Zygosaccharomyces fermentati</name>
    <dbReference type="NCBI Taxonomy" id="4955"/>
    <lineage>
        <taxon>Eukaryota</taxon>
        <taxon>Fungi</taxon>
        <taxon>Dikarya</taxon>
        <taxon>Ascomycota</taxon>
        <taxon>Saccharomycotina</taxon>
        <taxon>Saccharomycetes</taxon>
        <taxon>Saccharomycetales</taxon>
        <taxon>Saccharomycetaceae</taxon>
        <taxon>Lachancea</taxon>
    </lineage>
</organism>
<name>A0A1G4M9E5_LACFM</name>
<sequence>MLKLSARRLKSNHKNASIFKNRLEQLKEANTLDQDDPLIKILQGRAEDEELNRIYDQLPQKSFERKFNTEIQYSQLGEHINKHAKETALSKPWRGEESISDASLRMLTDSMKARNSRQNASNLGFTLSSKQGKALENVSRSKYSTKDRLEAVQDSIINYRLDKNSSVEQKEASQFRALYAEKFTPIGSFEKLRSVADMRIEESMKRGDFDSLQRLRGSAAKVAPPRPQIDRTEHHLNDILIRQKIVPPWIEKQSSVNRDVCEFRKTLEDQFARELIYVLDHSKAFESKSLNDFTNEDSWLSSKFEDIEHLKHFAFINWKKKQEIIIETKIKTLNSALRSYNLQAPLPTQKLYLVVQREFQKIYDATDIDQVFSAEKQKRLFRAASEQTSSQRSHYRIFDFSKLLKFW</sequence>
<evidence type="ECO:0000313" key="3">
    <source>
        <dbReference type="Proteomes" id="UP000190831"/>
    </source>
</evidence>
<dbReference type="STRING" id="4955.A0A1G4M9E5"/>
<keyword evidence="3" id="KW-1185">Reference proteome</keyword>
<dbReference type="Pfam" id="PF09350">
    <property type="entry name" value="DJC28_CD"/>
    <property type="match status" value="1"/>
</dbReference>
<proteinExistence type="predicted"/>
<protein>
    <submittedName>
        <fullName evidence="2">LAFE_0C04478g1_1</fullName>
    </submittedName>
</protein>
<reference evidence="2 3" key="1">
    <citation type="submission" date="2016-03" db="EMBL/GenBank/DDBJ databases">
        <authorList>
            <person name="Devillers H."/>
        </authorList>
    </citation>
    <scope>NUCLEOTIDE SEQUENCE [LARGE SCALE GENOMIC DNA]</scope>
    <source>
        <strain evidence="2">CBS 6772</strain>
    </source>
</reference>
<evidence type="ECO:0000259" key="1">
    <source>
        <dbReference type="Pfam" id="PF09350"/>
    </source>
</evidence>
<dbReference type="OrthoDB" id="1922282at2759"/>
<dbReference type="OMA" id="HNANSAF"/>
<dbReference type="Proteomes" id="UP000190831">
    <property type="component" value="Chromosome C"/>
</dbReference>
<dbReference type="PANTHER" id="PTHR39394:SF1">
    <property type="entry name" value="DNAJ HOMOLOGUE SUBFAMILY C MEMBER 28 CONSERVED DOMAIN-CONTAINING PROTEIN"/>
    <property type="match status" value="1"/>
</dbReference>
<feature type="domain" description="DnaJ homologue subfamily C member 28 conserved" evidence="1">
    <location>
        <begin position="195"/>
        <end position="262"/>
    </location>
</feature>